<dbReference type="PIRSF" id="PIRSF008502">
    <property type="entry name" value="UCP008502"/>
    <property type="match status" value="1"/>
</dbReference>
<dbReference type="PANTHER" id="PTHR36439:SF1">
    <property type="entry name" value="DUF1697 DOMAIN-CONTAINING PROTEIN"/>
    <property type="match status" value="1"/>
</dbReference>
<dbReference type="EMBL" id="FRFD01000003">
    <property type="protein sequence ID" value="SHO45532.1"/>
    <property type="molecule type" value="Genomic_DNA"/>
</dbReference>
<protein>
    <submittedName>
        <fullName evidence="1">Uncharacterized conserved protein, DUF1697 family</fullName>
    </submittedName>
</protein>
<dbReference type="OrthoDB" id="9806494at2"/>
<evidence type="ECO:0000313" key="1">
    <source>
        <dbReference type="EMBL" id="SHO45532.1"/>
    </source>
</evidence>
<dbReference type="AlphaFoldDB" id="A0A1M7Y1D4"/>
<dbReference type="Proteomes" id="UP000184612">
    <property type="component" value="Unassembled WGS sequence"/>
</dbReference>
<organism evidence="1 2">
    <name type="scientific">Anaerocolumna xylanovorans DSM 12503</name>
    <dbReference type="NCBI Taxonomy" id="1121345"/>
    <lineage>
        <taxon>Bacteria</taxon>
        <taxon>Bacillati</taxon>
        <taxon>Bacillota</taxon>
        <taxon>Clostridia</taxon>
        <taxon>Lachnospirales</taxon>
        <taxon>Lachnospiraceae</taxon>
        <taxon>Anaerocolumna</taxon>
    </lineage>
</organism>
<dbReference type="STRING" id="1121345.SAMN02745217_00987"/>
<gene>
    <name evidence="1" type="ORF">SAMN02745217_00987</name>
</gene>
<dbReference type="Gene3D" id="3.30.70.1280">
    <property type="entry name" value="SP0830-like domains"/>
    <property type="match status" value="1"/>
</dbReference>
<dbReference type="SUPFAM" id="SSF160379">
    <property type="entry name" value="SP0830-like"/>
    <property type="match status" value="1"/>
</dbReference>
<evidence type="ECO:0000313" key="2">
    <source>
        <dbReference type="Proteomes" id="UP000184612"/>
    </source>
</evidence>
<sequence>MNIASLVKCNSLAGNHFILQRMINHMENRYCALLRGVNVKGTAMKMDNLKAAFIKMGFTNIKTILASGNVIFDTDKTLSKEELKNFIEEELSSYFSYEAYVFLRDAKEIQALLTDSASFPAPEGCHHYTLVCDDKTVFEELKKLFESIHHEPMEQFVVKASNAFWIVPKGSTLSSEFGSKILGKKQYKSCLTSRNKNTMGKILKAMST</sequence>
<keyword evidence="2" id="KW-1185">Reference proteome</keyword>
<dbReference type="PANTHER" id="PTHR36439">
    <property type="entry name" value="BLL4334 PROTEIN"/>
    <property type="match status" value="1"/>
</dbReference>
<proteinExistence type="predicted"/>
<dbReference type="Pfam" id="PF08002">
    <property type="entry name" value="DUF1697"/>
    <property type="match status" value="1"/>
</dbReference>
<reference evidence="1 2" key="1">
    <citation type="submission" date="2016-12" db="EMBL/GenBank/DDBJ databases">
        <authorList>
            <person name="Song W.-J."/>
            <person name="Kurnit D.M."/>
        </authorList>
    </citation>
    <scope>NUCLEOTIDE SEQUENCE [LARGE SCALE GENOMIC DNA]</scope>
    <source>
        <strain evidence="1 2">DSM 12503</strain>
    </source>
</reference>
<name>A0A1M7Y1D4_9FIRM</name>
<accession>A0A1M7Y1D4</accession>
<dbReference type="InterPro" id="IPR012545">
    <property type="entry name" value="DUF1697"/>
</dbReference>